<dbReference type="PANTHER" id="PTHR28047">
    <property type="entry name" value="PROTEIN DCG1"/>
    <property type="match status" value="1"/>
</dbReference>
<dbReference type="InterPro" id="IPR052186">
    <property type="entry name" value="Hydantoin_racemase-like"/>
</dbReference>
<comment type="similarity">
    <text evidence="1">Belongs to the HyuE racemase family.</text>
</comment>
<organism evidence="3 4">
    <name type="scientific">Heliocybe sulcata</name>
    <dbReference type="NCBI Taxonomy" id="5364"/>
    <lineage>
        <taxon>Eukaryota</taxon>
        <taxon>Fungi</taxon>
        <taxon>Dikarya</taxon>
        <taxon>Basidiomycota</taxon>
        <taxon>Agaricomycotina</taxon>
        <taxon>Agaricomycetes</taxon>
        <taxon>Gloeophyllales</taxon>
        <taxon>Gloeophyllaceae</taxon>
        <taxon>Heliocybe</taxon>
    </lineage>
</organism>
<dbReference type="InterPro" id="IPR053714">
    <property type="entry name" value="Iso_Racemase_Enz_sf"/>
</dbReference>
<dbReference type="InterPro" id="IPR015942">
    <property type="entry name" value="Asp/Glu/hydantoin_racemase"/>
</dbReference>
<accession>A0A5C3N0H7</accession>
<dbReference type="Gene3D" id="3.60.110.10">
    <property type="entry name" value="Carbon-nitrogen hydrolase"/>
    <property type="match status" value="1"/>
</dbReference>
<dbReference type="Pfam" id="PF01177">
    <property type="entry name" value="Asp_Glu_race"/>
    <property type="match status" value="1"/>
</dbReference>
<dbReference type="Proteomes" id="UP000305948">
    <property type="component" value="Unassembled WGS sequence"/>
</dbReference>
<dbReference type="PANTHER" id="PTHR28047:SF6">
    <property type="entry name" value="CN HYDROLASE DOMAIN-CONTAINING PROTEIN"/>
    <property type="match status" value="1"/>
</dbReference>
<evidence type="ECO:0000313" key="4">
    <source>
        <dbReference type="Proteomes" id="UP000305948"/>
    </source>
</evidence>
<dbReference type="Pfam" id="PF00795">
    <property type="entry name" value="CN_hydrolase"/>
    <property type="match status" value="1"/>
</dbReference>
<feature type="domain" description="CN hydrolase" evidence="2">
    <location>
        <begin position="5"/>
        <end position="298"/>
    </location>
</feature>
<dbReference type="Gene3D" id="3.40.50.12500">
    <property type="match status" value="1"/>
</dbReference>
<reference evidence="3 4" key="1">
    <citation type="journal article" date="2019" name="Nat. Ecol. Evol.">
        <title>Megaphylogeny resolves global patterns of mushroom evolution.</title>
        <authorList>
            <person name="Varga T."/>
            <person name="Krizsan K."/>
            <person name="Foldi C."/>
            <person name="Dima B."/>
            <person name="Sanchez-Garcia M."/>
            <person name="Sanchez-Ramirez S."/>
            <person name="Szollosi G.J."/>
            <person name="Szarkandi J.G."/>
            <person name="Papp V."/>
            <person name="Albert L."/>
            <person name="Andreopoulos W."/>
            <person name="Angelini C."/>
            <person name="Antonin V."/>
            <person name="Barry K.W."/>
            <person name="Bougher N.L."/>
            <person name="Buchanan P."/>
            <person name="Buyck B."/>
            <person name="Bense V."/>
            <person name="Catcheside P."/>
            <person name="Chovatia M."/>
            <person name="Cooper J."/>
            <person name="Damon W."/>
            <person name="Desjardin D."/>
            <person name="Finy P."/>
            <person name="Geml J."/>
            <person name="Haridas S."/>
            <person name="Hughes K."/>
            <person name="Justo A."/>
            <person name="Karasinski D."/>
            <person name="Kautmanova I."/>
            <person name="Kiss B."/>
            <person name="Kocsube S."/>
            <person name="Kotiranta H."/>
            <person name="LaButti K.M."/>
            <person name="Lechner B.E."/>
            <person name="Liimatainen K."/>
            <person name="Lipzen A."/>
            <person name="Lukacs Z."/>
            <person name="Mihaltcheva S."/>
            <person name="Morgado L.N."/>
            <person name="Niskanen T."/>
            <person name="Noordeloos M.E."/>
            <person name="Ohm R.A."/>
            <person name="Ortiz-Santana B."/>
            <person name="Ovrebo C."/>
            <person name="Racz N."/>
            <person name="Riley R."/>
            <person name="Savchenko A."/>
            <person name="Shiryaev A."/>
            <person name="Soop K."/>
            <person name="Spirin V."/>
            <person name="Szebenyi C."/>
            <person name="Tomsovsky M."/>
            <person name="Tulloss R.E."/>
            <person name="Uehling J."/>
            <person name="Grigoriev I.V."/>
            <person name="Vagvolgyi C."/>
            <person name="Papp T."/>
            <person name="Martin F.M."/>
            <person name="Miettinen O."/>
            <person name="Hibbett D.S."/>
            <person name="Nagy L.G."/>
        </authorList>
    </citation>
    <scope>NUCLEOTIDE SEQUENCE [LARGE SCALE GENOMIC DNA]</scope>
    <source>
        <strain evidence="3 4">OMC1185</strain>
    </source>
</reference>
<dbReference type="InterPro" id="IPR036526">
    <property type="entry name" value="C-N_Hydrolase_sf"/>
</dbReference>
<evidence type="ECO:0000313" key="3">
    <source>
        <dbReference type="EMBL" id="TFK50542.1"/>
    </source>
</evidence>
<dbReference type="GO" id="GO:0047661">
    <property type="term" value="F:amino-acid racemase activity"/>
    <property type="evidence" value="ECO:0007669"/>
    <property type="project" value="InterPro"/>
</dbReference>
<dbReference type="PROSITE" id="PS50263">
    <property type="entry name" value="CN_HYDROLASE"/>
    <property type="match status" value="1"/>
</dbReference>
<sequence>MPRVVRLAAAQMGATHRTDGREKTMARMLRLLDAAAAQGAKVVLFPEIAFTTFFPRYIIHEDELESWHEQGDITTSPQTKPLFDRAQELGVDISVGFAEATDDAEHFNTCVYYSSHDGSIISKYRKIHLPGTFEPFENPDAIQQLEKRYFKPGNLGWKAFRVPGLEKNGPPEGRGDPIFGMMICNDRRWAESWRVLGLQGVEVVLCGYNTAGYAPDLWGADANMDPKEAEERALMQHKLSMQGHSYTNATFSVSAARCGYDDGKFHLIAGSCIVDPEGYILAESRTSEDEVIVADCDLDACQAGKKKTFDFGRHRRIEHYKLITEQTGVIEPPSTDGTSATVVNGTSVNGVRREKIRILLCNPNSTKFMTDNCVEMVKPTLPPDVEVIGLTASAPGPTAIEGNFDNILSAATAVRDVLPVASDFDAILVACYSDHALIRMLREELEQPIVGIMEASLFAARTLGARFGIIAVSERSNIMQADAVRHYGLESFCVGVESCDLGVLELESKPTEEVMRIMAEAGTKLVAKGADTLTLGCAGMTLLKPAVEKAVGKDVAVIDGVIAGVHHLVGLVRMGGKTAKAGFYRSSEQDRIARGQKVW</sequence>
<dbReference type="STRING" id="5364.A0A5C3N0H7"/>
<dbReference type="OrthoDB" id="412018at2759"/>
<dbReference type="InterPro" id="IPR001920">
    <property type="entry name" value="Asp/Glu_race"/>
</dbReference>
<proteinExistence type="inferred from homology"/>
<dbReference type="InterPro" id="IPR003010">
    <property type="entry name" value="C-N_Hydrolase"/>
</dbReference>
<dbReference type="SUPFAM" id="SSF56317">
    <property type="entry name" value="Carbon-nitrogen hydrolase"/>
    <property type="match status" value="1"/>
</dbReference>
<dbReference type="EMBL" id="ML213513">
    <property type="protein sequence ID" value="TFK50542.1"/>
    <property type="molecule type" value="Genomic_DNA"/>
</dbReference>
<protein>
    <submittedName>
        <fullName evidence="3">Carbon-nitrogen hydrolase</fullName>
    </submittedName>
</protein>
<keyword evidence="4" id="KW-1185">Reference proteome</keyword>
<evidence type="ECO:0000256" key="1">
    <source>
        <dbReference type="ARBA" id="ARBA00038414"/>
    </source>
</evidence>
<dbReference type="AlphaFoldDB" id="A0A5C3N0H7"/>
<evidence type="ECO:0000259" key="2">
    <source>
        <dbReference type="PROSITE" id="PS50263"/>
    </source>
</evidence>
<name>A0A5C3N0H7_9AGAM</name>
<dbReference type="SUPFAM" id="SSF53681">
    <property type="entry name" value="Aspartate/glutamate racemase"/>
    <property type="match status" value="1"/>
</dbReference>
<dbReference type="GO" id="GO:0016787">
    <property type="term" value="F:hydrolase activity"/>
    <property type="evidence" value="ECO:0007669"/>
    <property type="project" value="UniProtKB-KW"/>
</dbReference>
<keyword evidence="3" id="KW-0378">Hydrolase</keyword>
<gene>
    <name evidence="3" type="ORF">OE88DRAFT_267052</name>
</gene>